<sequence length="274" mass="30945">MRLPDLRLQHVQDALQYVVLALDAALNFAQRVQLFPLDLQPLLLVAGAPSVALPVRRFHFIVHFLLRLLLFVLFSHVRHGSDFIVLRFRCFVRGRIGWMGWNFELVAQRERVGERFGELFPADHLPDRGRIERMVLLVVVVVVVMVIFLNFKLISAHRSFFLFLRSLNLSFSSSYSCSSSRQLSRVHLNSCGPVAAPNIAAASETSIVAATSSMVHAALQQLFALARDDDNDSASSNFSEEEEAVGSGKRLQQTECRNGRKIDDNMNHIEDSRK</sequence>
<evidence type="ECO:0000313" key="3">
    <source>
        <dbReference type="EnsemblMetazoa" id="AATE008835-PA.1"/>
    </source>
</evidence>
<evidence type="ECO:0000256" key="2">
    <source>
        <dbReference type="SAM" id="Phobius"/>
    </source>
</evidence>
<reference evidence="3" key="1">
    <citation type="submission" date="2022-08" db="UniProtKB">
        <authorList>
            <consortium name="EnsemblMetazoa"/>
        </authorList>
    </citation>
    <scope>IDENTIFICATION</scope>
    <source>
        <strain evidence="3">EBRO</strain>
    </source>
</reference>
<feature type="transmembrane region" description="Helical" evidence="2">
    <location>
        <begin position="134"/>
        <end position="154"/>
    </location>
</feature>
<feature type="region of interest" description="Disordered" evidence="1">
    <location>
        <begin position="233"/>
        <end position="274"/>
    </location>
</feature>
<proteinExistence type="predicted"/>
<organism evidence="3">
    <name type="scientific">Anopheles atroparvus</name>
    <name type="common">European mosquito</name>
    <dbReference type="NCBI Taxonomy" id="41427"/>
    <lineage>
        <taxon>Eukaryota</taxon>
        <taxon>Metazoa</taxon>
        <taxon>Ecdysozoa</taxon>
        <taxon>Arthropoda</taxon>
        <taxon>Hexapoda</taxon>
        <taxon>Insecta</taxon>
        <taxon>Pterygota</taxon>
        <taxon>Neoptera</taxon>
        <taxon>Endopterygota</taxon>
        <taxon>Diptera</taxon>
        <taxon>Nematocera</taxon>
        <taxon>Culicoidea</taxon>
        <taxon>Culicidae</taxon>
        <taxon>Anophelinae</taxon>
        <taxon>Anopheles</taxon>
    </lineage>
</organism>
<keyword evidence="2" id="KW-0812">Transmembrane</keyword>
<protein>
    <submittedName>
        <fullName evidence="3">Uncharacterized protein</fullName>
    </submittedName>
</protein>
<evidence type="ECO:0000256" key="1">
    <source>
        <dbReference type="SAM" id="MobiDB-lite"/>
    </source>
</evidence>
<dbReference type="EnsemblMetazoa" id="AATE008835-RA">
    <property type="protein sequence ID" value="AATE008835-PA.1"/>
    <property type="gene ID" value="AATE008835"/>
</dbReference>
<accession>A0A182J068</accession>
<keyword evidence="2" id="KW-0472">Membrane</keyword>
<keyword evidence="2" id="KW-1133">Transmembrane helix</keyword>
<feature type="compositionally biased region" description="Basic and acidic residues" evidence="1">
    <location>
        <begin position="257"/>
        <end position="274"/>
    </location>
</feature>
<dbReference type="VEuPathDB" id="VectorBase:AATE008835"/>
<dbReference type="AlphaFoldDB" id="A0A182J068"/>
<name>A0A182J068_ANOAO</name>